<feature type="coiled-coil region" evidence="4">
    <location>
        <begin position="114"/>
        <end position="154"/>
    </location>
</feature>
<feature type="coiled-coil region" evidence="4">
    <location>
        <begin position="191"/>
        <end position="243"/>
    </location>
</feature>
<dbReference type="GO" id="GO:0007286">
    <property type="term" value="P:spermatid development"/>
    <property type="evidence" value="ECO:0007669"/>
    <property type="project" value="TreeGrafter"/>
</dbReference>
<dbReference type="PANTHER" id="PTHR21683:SF8">
    <property type="entry name" value="COILED-COIL DOMAIN-CONTAINING PROTEIN 42"/>
    <property type="match status" value="1"/>
</dbReference>
<comment type="subcellular location">
    <subcellularLocation>
        <location evidence="1">Cell projection</location>
        <location evidence="1">Cilium</location>
    </subcellularLocation>
</comment>
<evidence type="ECO:0000256" key="4">
    <source>
        <dbReference type="SAM" id="Coils"/>
    </source>
</evidence>
<dbReference type="GO" id="GO:0005929">
    <property type="term" value="C:cilium"/>
    <property type="evidence" value="ECO:0007669"/>
    <property type="project" value="UniProtKB-SubCell"/>
</dbReference>
<evidence type="ECO:0000313" key="7">
    <source>
        <dbReference type="Proteomes" id="UP000092124"/>
    </source>
</evidence>
<keyword evidence="7" id="KW-1185">Reference proteome</keyword>
<evidence type="ECO:0000259" key="5">
    <source>
        <dbReference type="Pfam" id="PF13863"/>
    </source>
</evidence>
<keyword evidence="2 4" id="KW-0175">Coiled coil</keyword>
<dbReference type="OrthoDB" id="2134857at2759"/>
<evidence type="ECO:0000313" key="6">
    <source>
        <dbReference type="EMBL" id="OBS67549.1"/>
    </source>
</evidence>
<dbReference type="InterPro" id="IPR051147">
    <property type="entry name" value="CFAP_domain-containing"/>
</dbReference>
<keyword evidence="3" id="KW-0966">Cell projection</keyword>
<keyword evidence="3" id="KW-0969">Cilium</keyword>
<dbReference type="GO" id="GO:0005856">
    <property type="term" value="C:cytoskeleton"/>
    <property type="evidence" value="ECO:0007669"/>
    <property type="project" value="UniProtKB-ARBA"/>
</dbReference>
<dbReference type="InterPro" id="IPR025252">
    <property type="entry name" value="DUF4200"/>
</dbReference>
<organism evidence="6 7">
    <name type="scientific">Neotoma lepida</name>
    <name type="common">Desert woodrat</name>
    <dbReference type="NCBI Taxonomy" id="56216"/>
    <lineage>
        <taxon>Eukaryota</taxon>
        <taxon>Metazoa</taxon>
        <taxon>Chordata</taxon>
        <taxon>Craniata</taxon>
        <taxon>Vertebrata</taxon>
        <taxon>Euteleostomi</taxon>
        <taxon>Mammalia</taxon>
        <taxon>Eutheria</taxon>
        <taxon>Euarchontoglires</taxon>
        <taxon>Glires</taxon>
        <taxon>Rodentia</taxon>
        <taxon>Myomorpha</taxon>
        <taxon>Muroidea</taxon>
        <taxon>Cricetidae</taxon>
        <taxon>Neotominae</taxon>
        <taxon>Neotoma</taxon>
    </lineage>
</organism>
<protein>
    <recommendedName>
        <fullName evidence="5">DUF4200 domain-containing protein</fullName>
    </recommendedName>
</protein>
<proteinExistence type="predicted"/>
<name>A0A1A6GNW2_NEOLE</name>
<sequence>MSLGIMEEEDLAEYFRLQYGERLLQLLQKFPNIEDQSDSPSIRLLEKKKEAKVMHQAMEHKKQVKCGVGVIRTFQRRMETLNLRWEELGIKEEQLKAHIQKFEQFIQENDQKRIRALKKANKERELKRQRLRELAKAKQEMTALRLEHQKLSVKLQDYAIFNKYLERVVENSEFEEIHEVIARYKTLVSMHQDLMQSAQEGQEKIERAKARLARYMEEKDDEILQHNNELARLQMRFDRARSDVIFWESRWAHIQNTAAKKTLLLGTIKMATLNLFQIVSKQLKETTQVSLEDTHKQLDMIQQFIQDLSDIWTEVKKKEQQQVRV</sequence>
<reference evidence="6 7" key="1">
    <citation type="submission" date="2016-06" db="EMBL/GenBank/DDBJ databases">
        <title>The Draft Genome Sequence and Annotation of the Desert Woodrat Neotoma lepida.</title>
        <authorList>
            <person name="Campbell M."/>
            <person name="Oakeson K.F."/>
            <person name="Yandell M."/>
            <person name="Halpert J.R."/>
            <person name="Dearing D."/>
        </authorList>
    </citation>
    <scope>NUCLEOTIDE SEQUENCE [LARGE SCALE GENOMIC DNA]</scope>
    <source>
        <strain evidence="6">417</strain>
        <tissue evidence="6">Liver</tissue>
    </source>
</reference>
<dbReference type="AlphaFoldDB" id="A0A1A6GNW2"/>
<feature type="domain" description="DUF4200" evidence="5">
    <location>
        <begin position="44"/>
        <end position="170"/>
    </location>
</feature>
<comment type="caution">
    <text evidence="6">The sequence shown here is derived from an EMBL/GenBank/DDBJ whole genome shotgun (WGS) entry which is preliminary data.</text>
</comment>
<evidence type="ECO:0000256" key="2">
    <source>
        <dbReference type="ARBA" id="ARBA00023054"/>
    </source>
</evidence>
<dbReference type="PANTHER" id="PTHR21683">
    <property type="entry name" value="COILED-COIL DOMAIN-CONTAINING PROTEIN 42 LIKE-2-LIKE-RELATED"/>
    <property type="match status" value="1"/>
</dbReference>
<gene>
    <name evidence="6" type="ORF">A6R68_03957</name>
</gene>
<accession>A0A1A6GNW2</accession>
<dbReference type="STRING" id="56216.A0A1A6GNW2"/>
<evidence type="ECO:0000256" key="1">
    <source>
        <dbReference type="ARBA" id="ARBA00004138"/>
    </source>
</evidence>
<dbReference type="Proteomes" id="UP000092124">
    <property type="component" value="Unassembled WGS sequence"/>
</dbReference>
<evidence type="ECO:0000256" key="3">
    <source>
        <dbReference type="ARBA" id="ARBA00023069"/>
    </source>
</evidence>
<dbReference type="Pfam" id="PF13863">
    <property type="entry name" value="DUF4200"/>
    <property type="match status" value="1"/>
</dbReference>
<dbReference type="EMBL" id="LZPO01078627">
    <property type="protein sequence ID" value="OBS67549.1"/>
    <property type="molecule type" value="Genomic_DNA"/>
</dbReference>